<sequence>MSTHSGSGTEDALKRTAEALAASFANSFVTPLRAATASLVLHGVQYVSIVVPASSGQVVSVANLAVAGPLHMTLLHSSQCAAGHTLQHRWAFTSSLFSHFRDIQAFPEAAQAAALMCVQREYSVVLGSPQAQDEPRWLLGAKNKRRANPEEAAKPPVIGAMLLGFNGSKTPRKRDVEMLANVLGPLIAPLAGRAGDVASAAYLARTLSRLPPSLASLPADYSPDQSRADAEGMSGGGCSTDGMRRAATDTWILSIGERALLHQLLNDSSLTQRSISALPWRGHRSPMMSPLMSSMDVASRRDCASAKFTFTPCMPLVDPPEGSQGLSPRGSQQRSLSANWLSGEWAVTGDATRAMRHLIATGEPQSGSFADGDGCAAASFCSSPAPSGGRTILLGEGESVAAAASFIENPFAGARGPPTGGSPPGQPPPPTWSAATAARWGHPAPEEASLLEGAGRSAPVRLRSDDSLCQEIE</sequence>
<evidence type="ECO:0000256" key="1">
    <source>
        <dbReference type="SAM" id="MobiDB-lite"/>
    </source>
</evidence>
<organism evidence="2 3">
    <name type="scientific">Coccomyxa subellipsoidea</name>
    <dbReference type="NCBI Taxonomy" id="248742"/>
    <lineage>
        <taxon>Eukaryota</taxon>
        <taxon>Viridiplantae</taxon>
        <taxon>Chlorophyta</taxon>
        <taxon>core chlorophytes</taxon>
        <taxon>Trebouxiophyceae</taxon>
        <taxon>Trebouxiophyceae incertae sedis</taxon>
        <taxon>Coccomyxaceae</taxon>
        <taxon>Coccomyxa</taxon>
    </lineage>
</organism>
<reference evidence="2 3" key="1">
    <citation type="journal article" date="2024" name="Nat. Commun.">
        <title>Phylogenomics reveals the evolutionary origins of lichenization in chlorophyte algae.</title>
        <authorList>
            <person name="Puginier C."/>
            <person name="Libourel C."/>
            <person name="Otte J."/>
            <person name="Skaloud P."/>
            <person name="Haon M."/>
            <person name="Grisel S."/>
            <person name="Petersen M."/>
            <person name="Berrin J.G."/>
            <person name="Delaux P.M."/>
            <person name="Dal Grande F."/>
            <person name="Keller J."/>
        </authorList>
    </citation>
    <scope>NUCLEOTIDE SEQUENCE [LARGE SCALE GENOMIC DNA]</scope>
    <source>
        <strain evidence="2 3">SAG 216-7</strain>
    </source>
</reference>
<evidence type="ECO:0000313" key="2">
    <source>
        <dbReference type="EMBL" id="KAK9918402.1"/>
    </source>
</evidence>
<dbReference type="EMBL" id="JALJOT010000001">
    <property type="protein sequence ID" value="KAK9918402.1"/>
    <property type="molecule type" value="Genomic_DNA"/>
</dbReference>
<accession>A0ABR2Z3B6</accession>
<comment type="caution">
    <text evidence="2">The sequence shown here is derived from an EMBL/GenBank/DDBJ whole genome shotgun (WGS) entry which is preliminary data.</text>
</comment>
<keyword evidence="3" id="KW-1185">Reference proteome</keyword>
<feature type="region of interest" description="Disordered" evidence="1">
    <location>
        <begin position="411"/>
        <end position="473"/>
    </location>
</feature>
<evidence type="ECO:0000313" key="3">
    <source>
        <dbReference type="Proteomes" id="UP001491310"/>
    </source>
</evidence>
<dbReference type="Proteomes" id="UP001491310">
    <property type="component" value="Unassembled WGS sequence"/>
</dbReference>
<protein>
    <submittedName>
        <fullName evidence="2">Uncharacterized protein</fullName>
    </submittedName>
</protein>
<gene>
    <name evidence="2" type="ORF">WJX75_003852</name>
</gene>
<proteinExistence type="predicted"/>
<feature type="region of interest" description="Disordered" evidence="1">
    <location>
        <begin position="220"/>
        <end position="241"/>
    </location>
</feature>
<feature type="compositionally biased region" description="Pro residues" evidence="1">
    <location>
        <begin position="420"/>
        <end position="431"/>
    </location>
</feature>
<name>A0ABR2Z3B6_9CHLO</name>